<evidence type="ECO:0000256" key="9">
    <source>
        <dbReference type="ARBA" id="ARBA00023121"/>
    </source>
</evidence>
<sequence>HPLLHFFRAHPKFSTKPQLSSKEAKETPYPHFSLFSSLAMSEADKVVPAAKEDNSLSQMVYSVSPVSAVKLDGAGTYLAWPRSCLLFIKSRKLLSYITGEKKAPVVTDASYSQRDSDNSLVMTWLLNTMHPRISEQYLLLDTAEKIWNSTKRTYSRKGNDAQEIDYYQDLQAKCTDDAVLFQKLVEKESIHDFLAGLNPEYDQIWVQVLGKVLFPSLEDAYSYVQQEESQRGVMLYSAPTEKSGLTVSHEQTKVFTSDKDHLHCDYCGKSRHTKETCWKLHGRPTRGCGGKRVGLSRGQANIAGNVETFRENASGETFSSEEVQQLRRLLNKLDTSNVGTSNYVQSGSSNKEEDWQWMAWVYLLKAKNEATKTGECEIEERIQGETIGHLDKPDLITYSRKKRAEEVIMQSAEAQPSFAVETSSTDEKPGSSESKKSSASTEAQTGETRPTSAAAAAAGLQNPFDFSAMTGLLNDPSIKELAEQIAKDPSFNQMAEQLQKTFQGAAVEEGIPNFDSQQYYSTMQQVMQNPQFMTMAERLGSALMQDPSMSSMLENLTNPSQKNQIEERMARIKEDPSLKPILEEIESGGPAAMMRYWNDQDVLKKLGEAMGFAVAGEGASSAGVSGPDETEEANEDESVVHQCASVGDAEGLKSAVATGADKDEEDSEGRTALHFACGYGEVKCAQVLLEAGAKVDALDKNKNTALHYAAGYGRKECVVLLLENGAAVTLQNLDGKTPIDVAKLNNQNEVLKLLEKDAFL</sequence>
<organism evidence="16 17">
    <name type="scientific">Nicotiana attenuata</name>
    <name type="common">Coyote tobacco</name>
    <dbReference type="NCBI Taxonomy" id="49451"/>
    <lineage>
        <taxon>Eukaryota</taxon>
        <taxon>Viridiplantae</taxon>
        <taxon>Streptophyta</taxon>
        <taxon>Embryophyta</taxon>
        <taxon>Tracheophyta</taxon>
        <taxon>Spermatophyta</taxon>
        <taxon>Magnoliopsida</taxon>
        <taxon>eudicotyledons</taxon>
        <taxon>Gunneridae</taxon>
        <taxon>Pentapetalae</taxon>
        <taxon>asterids</taxon>
        <taxon>lamiids</taxon>
        <taxon>Solanales</taxon>
        <taxon>Solanaceae</taxon>
        <taxon>Nicotianoideae</taxon>
        <taxon>Nicotianeae</taxon>
        <taxon>Nicotiana</taxon>
    </lineage>
</organism>
<dbReference type="Gramene" id="OIT01024">
    <property type="protein sequence ID" value="OIT01024"/>
    <property type="gene ID" value="A4A49_28488"/>
</dbReference>
<dbReference type="Gene3D" id="1.25.40.20">
    <property type="entry name" value="Ankyrin repeat-containing domain"/>
    <property type="match status" value="2"/>
</dbReference>
<evidence type="ECO:0000256" key="13">
    <source>
        <dbReference type="PROSITE-ProRule" id="PRU00023"/>
    </source>
</evidence>
<evidence type="ECO:0000256" key="6">
    <source>
        <dbReference type="ARBA" id="ARBA00022737"/>
    </source>
</evidence>
<feature type="domain" description="STI1/HOP DP" evidence="15">
    <location>
        <begin position="567"/>
        <end position="611"/>
    </location>
</feature>
<dbReference type="FunFam" id="1.25.40.20:FF:000049">
    <property type="entry name" value="Ankyrin repeat domain-containing protein 2"/>
    <property type="match status" value="1"/>
</dbReference>
<dbReference type="InterPro" id="IPR002110">
    <property type="entry name" value="Ankyrin_rpt"/>
</dbReference>
<dbReference type="GO" id="GO:0009707">
    <property type="term" value="C:chloroplast outer membrane"/>
    <property type="evidence" value="ECO:0007669"/>
    <property type="project" value="UniProtKB-SubCell"/>
</dbReference>
<dbReference type="InterPro" id="IPR036770">
    <property type="entry name" value="Ankyrin_rpt-contain_sf"/>
</dbReference>
<dbReference type="Pfam" id="PF12796">
    <property type="entry name" value="Ank_2"/>
    <property type="match status" value="1"/>
</dbReference>
<evidence type="ECO:0000256" key="14">
    <source>
        <dbReference type="SAM" id="MobiDB-lite"/>
    </source>
</evidence>
<feature type="compositionally biased region" description="Acidic residues" evidence="14">
    <location>
        <begin position="628"/>
        <end position="637"/>
    </location>
</feature>
<evidence type="ECO:0000256" key="1">
    <source>
        <dbReference type="ARBA" id="ARBA00004123"/>
    </source>
</evidence>
<dbReference type="Proteomes" id="UP000187609">
    <property type="component" value="Unassembled WGS sequence"/>
</dbReference>
<feature type="repeat" description="ANK" evidence="13">
    <location>
        <begin position="701"/>
        <end position="733"/>
    </location>
</feature>
<evidence type="ECO:0000256" key="12">
    <source>
        <dbReference type="ARBA" id="ARBA00060453"/>
    </source>
</evidence>
<dbReference type="PANTHER" id="PTHR24203:SF45">
    <property type="entry name" value="ANKYRIN REPEAT DOMAIN 6"/>
    <property type="match status" value="1"/>
</dbReference>
<keyword evidence="11" id="KW-0539">Nucleus</keyword>
<dbReference type="PROSITE" id="PS50088">
    <property type="entry name" value="ANK_REPEAT"/>
    <property type="match status" value="2"/>
</dbReference>
<dbReference type="SMART" id="SM00248">
    <property type="entry name" value="ANK"/>
    <property type="match status" value="3"/>
</dbReference>
<comment type="subcellular location">
    <subcellularLocation>
        <location evidence="2">Cytoplasm</location>
    </subcellularLocation>
    <subcellularLocation>
        <location evidence="1">Nucleus</location>
    </subcellularLocation>
    <subcellularLocation>
        <location evidence="12">Plastid</location>
        <location evidence="12">Chloroplast outer membrane</location>
        <topology evidence="12">Peripheral membrane protein</topology>
        <orientation evidence="12">Cytoplasmic side</orientation>
    </subcellularLocation>
</comment>
<evidence type="ECO:0000256" key="10">
    <source>
        <dbReference type="ARBA" id="ARBA00023136"/>
    </source>
</evidence>
<evidence type="ECO:0000256" key="8">
    <source>
        <dbReference type="ARBA" id="ARBA00023043"/>
    </source>
</evidence>
<keyword evidence="10" id="KW-0472">Membrane</keyword>
<keyword evidence="7" id="KW-1002">Plastid outer membrane</keyword>
<dbReference type="AlphaFoldDB" id="A0A1J6IKG4"/>
<evidence type="ECO:0000313" key="16">
    <source>
        <dbReference type="EMBL" id="OIT01024.1"/>
    </source>
</evidence>
<dbReference type="PROSITE" id="PS50297">
    <property type="entry name" value="ANK_REP_REGION"/>
    <property type="match status" value="2"/>
</dbReference>
<protein>
    <submittedName>
        <fullName evidence="16">Ankyrin repeat domain-containing protein 2b</fullName>
    </submittedName>
</protein>
<dbReference type="EMBL" id="MJEQ01037189">
    <property type="protein sequence ID" value="OIT01024.1"/>
    <property type="molecule type" value="Genomic_DNA"/>
</dbReference>
<keyword evidence="8 13" id="KW-0040">ANK repeat</keyword>
<dbReference type="FunFam" id="1.25.40.20:FF:000106">
    <property type="entry name" value="Ankyrin repeat domain-containing protein 2"/>
    <property type="match status" value="1"/>
</dbReference>
<comment type="caution">
    <text evidence="16">The sequence shown here is derived from an EMBL/GenBank/DDBJ whole genome shotgun (WGS) entry which is preliminary data.</text>
</comment>
<evidence type="ECO:0000313" key="17">
    <source>
        <dbReference type="Proteomes" id="UP000187609"/>
    </source>
</evidence>
<dbReference type="SMR" id="A0A1J6IKG4"/>
<evidence type="ECO:0000256" key="4">
    <source>
        <dbReference type="ARBA" id="ARBA00022528"/>
    </source>
</evidence>
<reference evidence="16" key="1">
    <citation type="submission" date="2016-11" db="EMBL/GenBank/DDBJ databases">
        <title>The genome of Nicotiana attenuata.</title>
        <authorList>
            <person name="Xu S."/>
            <person name="Brockmoeller T."/>
            <person name="Gaquerel E."/>
            <person name="Navarro A."/>
            <person name="Kuhl H."/>
            <person name="Gase K."/>
            <person name="Ling Z."/>
            <person name="Zhou W."/>
            <person name="Kreitzer C."/>
            <person name="Stanke M."/>
            <person name="Tang H."/>
            <person name="Lyons E."/>
            <person name="Pandey P."/>
            <person name="Pandey S.P."/>
            <person name="Timmermann B."/>
            <person name="Baldwin I.T."/>
        </authorList>
    </citation>
    <scope>NUCLEOTIDE SEQUENCE [LARGE SCALE GENOMIC DNA]</scope>
    <source>
        <strain evidence="16">UT</strain>
    </source>
</reference>
<feature type="region of interest" description="Disordered" evidence="14">
    <location>
        <begin position="618"/>
        <end position="638"/>
    </location>
</feature>
<evidence type="ECO:0000256" key="3">
    <source>
        <dbReference type="ARBA" id="ARBA00022490"/>
    </source>
</evidence>
<accession>A0A1J6IKG4</accession>
<keyword evidence="4" id="KW-0150">Chloroplast</keyword>
<feature type="compositionally biased region" description="Basic and acidic residues" evidence="14">
    <location>
        <begin position="425"/>
        <end position="436"/>
    </location>
</feature>
<keyword evidence="3" id="KW-0963">Cytoplasm</keyword>
<dbReference type="SUPFAM" id="SSF48403">
    <property type="entry name" value="Ankyrin repeat"/>
    <property type="match status" value="1"/>
</dbReference>
<dbReference type="GO" id="GO:0008289">
    <property type="term" value="F:lipid binding"/>
    <property type="evidence" value="ECO:0007669"/>
    <property type="project" value="UniProtKB-KW"/>
</dbReference>
<dbReference type="STRING" id="49451.A0A1J6IKG4"/>
<keyword evidence="6" id="KW-0677">Repeat</keyword>
<feature type="non-terminal residue" evidence="16">
    <location>
        <position position="1"/>
    </location>
</feature>
<dbReference type="InterPro" id="IPR041243">
    <property type="entry name" value="STI1/HOP_DP"/>
</dbReference>
<feature type="repeat" description="ANK" evidence="13">
    <location>
        <begin position="668"/>
        <end position="700"/>
    </location>
</feature>
<evidence type="ECO:0000256" key="7">
    <source>
        <dbReference type="ARBA" id="ARBA00022805"/>
    </source>
</evidence>
<evidence type="ECO:0000259" key="15">
    <source>
        <dbReference type="Pfam" id="PF17830"/>
    </source>
</evidence>
<dbReference type="PANTHER" id="PTHR24203">
    <property type="entry name" value="ANKYRIN REPEAT FAMILY PROTEIN"/>
    <property type="match status" value="1"/>
</dbReference>
<evidence type="ECO:0000256" key="5">
    <source>
        <dbReference type="ARBA" id="ARBA00022640"/>
    </source>
</evidence>
<dbReference type="Pfam" id="PF17830">
    <property type="entry name" value="STI1-HOP_DP"/>
    <property type="match status" value="1"/>
</dbReference>
<proteinExistence type="predicted"/>
<evidence type="ECO:0000256" key="11">
    <source>
        <dbReference type="ARBA" id="ARBA00023242"/>
    </source>
</evidence>
<keyword evidence="17" id="KW-1185">Reference proteome</keyword>
<name>A0A1J6IKG4_NICAT</name>
<feature type="region of interest" description="Disordered" evidence="14">
    <location>
        <begin position="412"/>
        <end position="455"/>
    </location>
</feature>
<gene>
    <name evidence="16" type="primary">AKR2B_1</name>
    <name evidence="16" type="ORF">A4A49_28488</name>
</gene>
<dbReference type="GO" id="GO:0005634">
    <property type="term" value="C:nucleus"/>
    <property type="evidence" value="ECO:0007669"/>
    <property type="project" value="UniProtKB-SubCell"/>
</dbReference>
<keyword evidence="9" id="KW-0446">Lipid-binding</keyword>
<keyword evidence="5" id="KW-0934">Plastid</keyword>
<evidence type="ECO:0000256" key="2">
    <source>
        <dbReference type="ARBA" id="ARBA00004496"/>
    </source>
</evidence>